<gene>
    <name evidence="1" type="ORF">CRV2_00010172</name>
</gene>
<dbReference type="Proteomes" id="UP000836387">
    <property type="component" value="Unassembled WGS sequence"/>
</dbReference>
<name>A0ACA9TH12_BIOOC</name>
<organism evidence="1 2">
    <name type="scientific">Clonostachys rosea f. rosea IK726</name>
    <dbReference type="NCBI Taxonomy" id="1349383"/>
    <lineage>
        <taxon>Eukaryota</taxon>
        <taxon>Fungi</taxon>
        <taxon>Dikarya</taxon>
        <taxon>Ascomycota</taxon>
        <taxon>Pezizomycotina</taxon>
        <taxon>Sordariomycetes</taxon>
        <taxon>Hypocreomycetidae</taxon>
        <taxon>Hypocreales</taxon>
        <taxon>Bionectriaceae</taxon>
        <taxon>Clonostachys</taxon>
    </lineage>
</organism>
<accession>A0ACA9TH12</accession>
<comment type="caution">
    <text evidence="1">The sequence shown here is derived from an EMBL/GenBank/DDBJ whole genome shotgun (WGS) entry which is preliminary data.</text>
</comment>
<keyword evidence="2" id="KW-1185">Reference proteome</keyword>
<sequence>MALPKVSPRLVVDDATMAEIAEACHITVNQIEEIYPCLPQQVSQIDDKRSEQFQILVNFGPDADIDGWCDALRQVVAANSTLRTRIVKSRVGIVQVVTIEEHQTERQIGADVDQYVRDGEKRLLGFGDLLFRSVVIDRTFIAIIHHAIMDHSSISTLLREDVSRVFFGQEMNQRPAYRDFVDYNLDIDKSAARAFWASRFKGPSATYPPVPVGHCPYPYGVATKTMALDLQRTGVSPAHVPLYIEAAWALTAATYGNSDNVAYGLVLSGRSPSARGLEKTLGQTVVEIPVQVHLKRNMTIEQLVKDRATSLRTLQTEPSIQFGLDGIASASDAARTAAGFQTQLNIIPSPRTRSDKRTAPKNGDIEMDRIVWMAKGAFALMIPCYIGPGQVFVEAKYDPVCIPEPQVHRVLNQFDHILQQLLVSPMNLKLTQLRLFSSDDMAEVTQWNKILPKAAEKHIYDDFVLNSHLRPSILAVEAADGHASYGELHQLSDNFADELHRRGIGCREPVLLAMERSLSAIIAIIGIIKAGGICVPVYKQDSINQKAFLASLVKARFALSSASDYSLLEGVMPNVRQIDMSFISGLSRSNRSGKDLITSPEDPVFILSTNGSMLGPKDVVVNHRSLASNLSAVCSRLDWHSSTRILQFASLASAASIYEIFGALSLGKCLCIHPETTRTTETELADFISSFNVDTALLPPSIIRNINPDRVTCLTSLTSFGESMDERTLAKWSKATRLFNSWGVCEASMLNTVKELAVGSPCFGNIGRPAGCAVWIVNPGNPDELATVGSVGELLIEGPSVARGYSNSDSKTKSSFILPPKWASDVGRKSGRFLRTGDLGKYAADGTIVFIGKKENGTKLGPYTIQLEELESLLLACPEVQDIVTCVKIAAGRTQLVAILSLADPELPNQKVLQELSEAYSGVVNSRINIIRKYAEHNTLCSKVPDTWVVVEKLPRTGSFRLNRGAVRSWLKTNRR</sequence>
<proteinExistence type="predicted"/>
<evidence type="ECO:0000313" key="1">
    <source>
        <dbReference type="EMBL" id="CAG9939846.1"/>
    </source>
</evidence>
<protein>
    <submittedName>
        <fullName evidence="1">Uncharacterized protein</fullName>
    </submittedName>
</protein>
<reference evidence="1" key="1">
    <citation type="submission" date="2020-04" db="EMBL/GenBank/DDBJ databases">
        <authorList>
            <person name="Broberg M."/>
        </authorList>
    </citation>
    <scope>NUCLEOTIDE SEQUENCE</scope>
</reference>
<dbReference type="EMBL" id="CADEHS020000004">
    <property type="protein sequence ID" value="CAG9939846.1"/>
    <property type="molecule type" value="Genomic_DNA"/>
</dbReference>
<reference evidence="1" key="2">
    <citation type="submission" date="2021-10" db="EMBL/GenBank/DDBJ databases">
        <authorList>
            <person name="Piombo E."/>
        </authorList>
    </citation>
    <scope>NUCLEOTIDE SEQUENCE</scope>
</reference>
<evidence type="ECO:0000313" key="2">
    <source>
        <dbReference type="Proteomes" id="UP000836387"/>
    </source>
</evidence>